<dbReference type="InterPro" id="IPR043519">
    <property type="entry name" value="NT_sf"/>
</dbReference>
<evidence type="ECO:0000313" key="4">
    <source>
        <dbReference type="Proteomes" id="UP000657918"/>
    </source>
</evidence>
<feature type="domain" description="Poly(A) polymerase nucleotidyltransferase" evidence="2">
    <location>
        <begin position="53"/>
        <end position="132"/>
    </location>
</feature>
<gene>
    <name evidence="3" type="ORF">SADUNF_Sadunf08G0082000</name>
</gene>
<dbReference type="InterPro" id="IPR048840">
    <property type="entry name" value="PolA_pol_NTPase"/>
</dbReference>
<keyword evidence="1" id="KW-0472">Membrane</keyword>
<dbReference type="EMBL" id="JADGMS010000008">
    <property type="protein sequence ID" value="KAF9677189.1"/>
    <property type="molecule type" value="Genomic_DNA"/>
</dbReference>
<dbReference type="GO" id="GO:1990817">
    <property type="term" value="F:poly(A) RNA polymerase activity"/>
    <property type="evidence" value="ECO:0007669"/>
    <property type="project" value="TreeGrafter"/>
</dbReference>
<keyword evidence="1" id="KW-0812">Transmembrane</keyword>
<evidence type="ECO:0000313" key="3">
    <source>
        <dbReference type="EMBL" id="KAF9677189.1"/>
    </source>
</evidence>
<dbReference type="PANTHER" id="PTHR10682:SF33">
    <property type="entry name" value="NUCLEAR POLY(A) POLYMERASE 3"/>
    <property type="match status" value="1"/>
</dbReference>
<reference evidence="3 4" key="1">
    <citation type="submission" date="2020-10" db="EMBL/GenBank/DDBJ databases">
        <title>Plant Genome Project.</title>
        <authorList>
            <person name="Zhang R.-G."/>
        </authorList>
    </citation>
    <scope>NUCLEOTIDE SEQUENCE [LARGE SCALE GENOMIC DNA]</scope>
    <source>
        <strain evidence="3">FAFU-HL-1</strain>
        <tissue evidence="3">Leaf</tissue>
    </source>
</reference>
<dbReference type="AlphaFoldDB" id="A0A835K1Q6"/>
<proteinExistence type="predicted"/>
<keyword evidence="4" id="KW-1185">Reference proteome</keyword>
<dbReference type="Gene3D" id="3.30.460.10">
    <property type="entry name" value="Beta Polymerase, domain 2"/>
    <property type="match status" value="1"/>
</dbReference>
<accession>A0A835K1Q6</accession>
<keyword evidence="1" id="KW-1133">Transmembrane helix</keyword>
<organism evidence="3 4">
    <name type="scientific">Salix dunnii</name>
    <dbReference type="NCBI Taxonomy" id="1413687"/>
    <lineage>
        <taxon>Eukaryota</taxon>
        <taxon>Viridiplantae</taxon>
        <taxon>Streptophyta</taxon>
        <taxon>Embryophyta</taxon>
        <taxon>Tracheophyta</taxon>
        <taxon>Spermatophyta</taxon>
        <taxon>Magnoliopsida</taxon>
        <taxon>eudicotyledons</taxon>
        <taxon>Gunneridae</taxon>
        <taxon>Pentapetalae</taxon>
        <taxon>rosids</taxon>
        <taxon>fabids</taxon>
        <taxon>Malpighiales</taxon>
        <taxon>Salicaceae</taxon>
        <taxon>Saliceae</taxon>
        <taxon>Salix</taxon>
    </lineage>
</organism>
<name>A0A835K1Q6_9ROSI</name>
<dbReference type="GO" id="GO:0005634">
    <property type="term" value="C:nucleus"/>
    <property type="evidence" value="ECO:0007669"/>
    <property type="project" value="TreeGrafter"/>
</dbReference>
<feature type="transmembrane region" description="Helical" evidence="1">
    <location>
        <begin position="181"/>
        <end position="202"/>
    </location>
</feature>
<protein>
    <recommendedName>
        <fullName evidence="2">Poly(A) polymerase nucleotidyltransferase domain-containing protein</fullName>
    </recommendedName>
</protein>
<sequence>MINLNIGKIAVAWAKKVAWQRCLPNNKSQLHPLLYLTNGSYGLGVGLCCRLKCRLLIVHDPKSDIDALCVGPFFATIAEDFFIVLRNILESRPEIPDIHCVKDSKLPLMQLKFDGISVDIPYAQPKVLNVPKLEEFVWSTCANQRILLLVPNLKVDIHTRTSTIDLFSMTLVHVSTLTHQFPAVAASASLFTGGYAMIYPWFMKFEFLAIFLLQVMTISCTNALVLGDLLAIDLEIFQIAVIRDSSFFDDPYEHCNSNVTKSTFNKIRAEFLRGHAMTRLEAVQGFSDPNPMEYVDMDVSEPNVVFYWGLNRSRSNFVCIEPFGEDFSRSVYCGYYGIGGKMELSIVQASELPKNARFFSGNGKKLKACWKMLDYNQRRTPAYSLNLPSYFVGSVESNGDTVYPSAGV</sequence>
<evidence type="ECO:0000259" key="2">
    <source>
        <dbReference type="Pfam" id="PF20750"/>
    </source>
</evidence>
<dbReference type="SUPFAM" id="SSF81301">
    <property type="entry name" value="Nucleotidyltransferase"/>
    <property type="match status" value="1"/>
</dbReference>
<dbReference type="OrthoDB" id="412748at2759"/>
<feature type="transmembrane region" description="Helical" evidence="1">
    <location>
        <begin position="208"/>
        <end position="232"/>
    </location>
</feature>
<dbReference type="Pfam" id="PF20750">
    <property type="entry name" value="PAP_NTPase"/>
    <property type="match status" value="1"/>
</dbReference>
<evidence type="ECO:0000256" key="1">
    <source>
        <dbReference type="SAM" id="Phobius"/>
    </source>
</evidence>
<dbReference type="Proteomes" id="UP000657918">
    <property type="component" value="Chromosome 8"/>
</dbReference>
<comment type="caution">
    <text evidence="3">The sequence shown here is derived from an EMBL/GenBank/DDBJ whole genome shotgun (WGS) entry which is preliminary data.</text>
</comment>
<dbReference type="PANTHER" id="PTHR10682">
    <property type="entry name" value="POLY A POLYMERASE"/>
    <property type="match status" value="1"/>
</dbReference>